<proteinExistence type="predicted"/>
<dbReference type="RefSeq" id="WP_073068894.1">
    <property type="nucleotide sequence ID" value="NZ_MPPI01000001.1"/>
</dbReference>
<reference evidence="1 2" key="1">
    <citation type="submission" date="2018-02" db="EMBL/GenBank/DDBJ databases">
        <authorList>
            <person name="Cohen D.B."/>
            <person name="Kent A.D."/>
        </authorList>
    </citation>
    <scope>NUCLEOTIDE SEQUENCE [LARGE SCALE GENOMIC DNA]</scope>
    <source>
        <strain evidence="1 2">ULC007</strain>
    </source>
</reference>
<dbReference type="AlphaFoldDB" id="A0A2T1DN29"/>
<organism evidence="1 2">
    <name type="scientific">Phormidesmis priestleyi ULC007</name>
    <dbReference type="NCBI Taxonomy" id="1920490"/>
    <lineage>
        <taxon>Bacteria</taxon>
        <taxon>Bacillati</taxon>
        <taxon>Cyanobacteriota</taxon>
        <taxon>Cyanophyceae</taxon>
        <taxon>Leptolyngbyales</taxon>
        <taxon>Leptolyngbyaceae</taxon>
        <taxon>Phormidesmis</taxon>
    </lineage>
</organism>
<accession>A0A2T1DN29</accession>
<gene>
    <name evidence="1" type="ORF">C7B65_00115</name>
</gene>
<comment type="caution">
    <text evidence="1">The sequence shown here is derived from an EMBL/GenBank/DDBJ whole genome shotgun (WGS) entry which is preliminary data.</text>
</comment>
<evidence type="ECO:0000313" key="1">
    <source>
        <dbReference type="EMBL" id="PSB21869.1"/>
    </source>
</evidence>
<protein>
    <submittedName>
        <fullName evidence="1">Uncharacterized protein</fullName>
    </submittedName>
</protein>
<sequence length="137" mass="15424">MSNQVFEPNLFVFHNGETQIQYSIGRQSGVSELDYQTALLDRSNHFSGDEISIIAIAIGRLITVTLASDLAQQSEKILTLLLPIVYLPVGVMEYSIQAEVILTTRRLPQPRGWRRVEGQVETYQTRSLSGIARLVEF</sequence>
<dbReference type="STRING" id="1920490.GCA_001895925_00569"/>
<dbReference type="Proteomes" id="UP000238634">
    <property type="component" value="Unassembled WGS sequence"/>
</dbReference>
<name>A0A2T1DN29_9CYAN</name>
<reference evidence="1 2" key="2">
    <citation type="submission" date="2018-03" db="EMBL/GenBank/DDBJ databases">
        <title>The ancient ancestry and fast evolution of plastids.</title>
        <authorList>
            <person name="Moore K.R."/>
            <person name="Magnabosco C."/>
            <person name="Momper L."/>
            <person name="Gold D.A."/>
            <person name="Bosak T."/>
            <person name="Fournier G.P."/>
        </authorList>
    </citation>
    <scope>NUCLEOTIDE SEQUENCE [LARGE SCALE GENOMIC DNA]</scope>
    <source>
        <strain evidence="1 2">ULC007</strain>
    </source>
</reference>
<evidence type="ECO:0000313" key="2">
    <source>
        <dbReference type="Proteomes" id="UP000238634"/>
    </source>
</evidence>
<keyword evidence="2" id="KW-1185">Reference proteome</keyword>
<dbReference type="EMBL" id="PVWG01000001">
    <property type="protein sequence ID" value="PSB21869.1"/>
    <property type="molecule type" value="Genomic_DNA"/>
</dbReference>